<dbReference type="GO" id="GO:0005886">
    <property type="term" value="C:plasma membrane"/>
    <property type="evidence" value="ECO:0007669"/>
    <property type="project" value="UniProtKB-SubCell"/>
</dbReference>
<keyword evidence="4 6" id="KW-1133">Transmembrane helix</keyword>
<evidence type="ECO:0000313" key="8">
    <source>
        <dbReference type="EMBL" id="PRH78923.1"/>
    </source>
</evidence>
<dbReference type="PANTHER" id="PTHR35007:SF4">
    <property type="entry name" value="CONSERVED TRANSMEMBRANE PROTEIN-RELATED"/>
    <property type="match status" value="1"/>
</dbReference>
<feature type="transmembrane region" description="Helical" evidence="6">
    <location>
        <begin position="284"/>
        <end position="304"/>
    </location>
</feature>
<sequence>MVTAQIDGAGLALLAGAGLADLDGGAVGRTVCAAMCAVAAAWLALDRARGRRRAVLLFAGPGTAGPAASAPDRPWTEQWRRWWLALKARPQWLCLPAGAIVAAAGASPVPLIAGAVAVPLVGRRLRARERAEQERRRADAVVAVCAAIAGELRAGSQPAAALRWAARSAEALGPEQAAVLAAARFGGDVPEALRRAARTDGAGGLAGVAACWQVAVDGGAGMAAGLDRLETALREHRDQQERLRAQLAGAWATATLLAVLPAAGLAMGWALGADPLRVLLHTPAGLVCLVTGGALEAAGLWWAARLVRGAQSP</sequence>
<dbReference type="Pfam" id="PF00482">
    <property type="entry name" value="T2SSF"/>
    <property type="match status" value="1"/>
</dbReference>
<gene>
    <name evidence="8" type="ORF">C6N75_12335</name>
</gene>
<dbReference type="Proteomes" id="UP000239322">
    <property type="component" value="Unassembled WGS sequence"/>
</dbReference>
<proteinExistence type="predicted"/>
<feature type="transmembrane region" description="Helical" evidence="6">
    <location>
        <begin position="247"/>
        <end position="272"/>
    </location>
</feature>
<evidence type="ECO:0000256" key="3">
    <source>
        <dbReference type="ARBA" id="ARBA00022692"/>
    </source>
</evidence>
<comment type="subcellular location">
    <subcellularLocation>
        <location evidence="1">Cell membrane</location>
        <topology evidence="1">Multi-pass membrane protein</topology>
    </subcellularLocation>
</comment>
<evidence type="ECO:0000256" key="1">
    <source>
        <dbReference type="ARBA" id="ARBA00004651"/>
    </source>
</evidence>
<dbReference type="OrthoDB" id="4337966at2"/>
<organism evidence="8 9">
    <name type="scientific">Streptomyces solincola</name>
    <dbReference type="NCBI Taxonomy" id="2100817"/>
    <lineage>
        <taxon>Bacteria</taxon>
        <taxon>Bacillati</taxon>
        <taxon>Actinomycetota</taxon>
        <taxon>Actinomycetes</taxon>
        <taxon>Kitasatosporales</taxon>
        <taxon>Streptomycetaceae</taxon>
        <taxon>Streptomyces</taxon>
    </lineage>
</organism>
<evidence type="ECO:0000256" key="5">
    <source>
        <dbReference type="ARBA" id="ARBA00023136"/>
    </source>
</evidence>
<dbReference type="EMBL" id="PVLV01000159">
    <property type="protein sequence ID" value="PRH78923.1"/>
    <property type="molecule type" value="Genomic_DNA"/>
</dbReference>
<feature type="domain" description="Type II secretion system protein GspF" evidence="7">
    <location>
        <begin position="146"/>
        <end position="267"/>
    </location>
</feature>
<reference evidence="8 9" key="1">
    <citation type="submission" date="2018-03" db="EMBL/GenBank/DDBJ databases">
        <title>Novel Streptomyces sp. from soil.</title>
        <authorList>
            <person name="Tan G.Y.A."/>
            <person name="Lee Z.Y."/>
        </authorList>
    </citation>
    <scope>NUCLEOTIDE SEQUENCE [LARGE SCALE GENOMIC DNA]</scope>
    <source>
        <strain evidence="8 9">ST5x</strain>
    </source>
</reference>
<dbReference type="InterPro" id="IPR018076">
    <property type="entry name" value="T2SS_GspF_dom"/>
</dbReference>
<keyword evidence="5 6" id="KW-0472">Membrane</keyword>
<keyword evidence="3 6" id="KW-0812">Transmembrane</keyword>
<feature type="transmembrane region" description="Helical" evidence="6">
    <location>
        <begin position="26"/>
        <end position="45"/>
    </location>
</feature>
<protein>
    <recommendedName>
        <fullName evidence="7">Type II secretion system protein GspF domain-containing protein</fullName>
    </recommendedName>
</protein>
<evidence type="ECO:0000256" key="6">
    <source>
        <dbReference type="SAM" id="Phobius"/>
    </source>
</evidence>
<keyword evidence="2" id="KW-1003">Cell membrane</keyword>
<evidence type="ECO:0000256" key="2">
    <source>
        <dbReference type="ARBA" id="ARBA00022475"/>
    </source>
</evidence>
<keyword evidence="9" id="KW-1185">Reference proteome</keyword>
<dbReference type="AlphaFoldDB" id="A0A2S9PX44"/>
<evidence type="ECO:0000259" key="7">
    <source>
        <dbReference type="Pfam" id="PF00482"/>
    </source>
</evidence>
<accession>A0A2S9PX44</accession>
<dbReference type="PANTHER" id="PTHR35007">
    <property type="entry name" value="INTEGRAL MEMBRANE PROTEIN-RELATED"/>
    <property type="match status" value="1"/>
</dbReference>
<evidence type="ECO:0000256" key="4">
    <source>
        <dbReference type="ARBA" id="ARBA00022989"/>
    </source>
</evidence>
<name>A0A2S9PX44_9ACTN</name>
<comment type="caution">
    <text evidence="8">The sequence shown here is derived from an EMBL/GenBank/DDBJ whole genome shotgun (WGS) entry which is preliminary data.</text>
</comment>
<evidence type="ECO:0000313" key="9">
    <source>
        <dbReference type="Proteomes" id="UP000239322"/>
    </source>
</evidence>